<gene>
    <name evidence="6" type="ORF">CQ14_26100</name>
</gene>
<evidence type="ECO:0000313" key="7">
    <source>
        <dbReference type="Proteomes" id="UP000051660"/>
    </source>
</evidence>
<dbReference type="AlphaFoldDB" id="A0A0R3MCN7"/>
<dbReference type="Pfam" id="PF03543">
    <property type="entry name" value="Peptidase_C58"/>
    <property type="match status" value="1"/>
</dbReference>
<evidence type="ECO:0000256" key="4">
    <source>
        <dbReference type="SAM" id="MobiDB-lite"/>
    </source>
</evidence>
<dbReference type="Gene3D" id="3.90.70.20">
    <property type="match status" value="1"/>
</dbReference>
<evidence type="ECO:0000256" key="2">
    <source>
        <dbReference type="ARBA" id="ARBA00022801"/>
    </source>
</evidence>
<organism evidence="6 7">
    <name type="scientific">Bradyrhizobium lablabi</name>
    <dbReference type="NCBI Taxonomy" id="722472"/>
    <lineage>
        <taxon>Bacteria</taxon>
        <taxon>Pseudomonadati</taxon>
        <taxon>Pseudomonadota</taxon>
        <taxon>Alphaproteobacteria</taxon>
        <taxon>Hyphomicrobiales</taxon>
        <taxon>Nitrobacteraceae</taxon>
        <taxon>Bradyrhizobium</taxon>
    </lineage>
</organism>
<keyword evidence="2" id="KW-0378">Hydrolase</keyword>
<dbReference type="Proteomes" id="UP000051660">
    <property type="component" value="Unassembled WGS sequence"/>
</dbReference>
<accession>A0A0R3MCN7</accession>
<feature type="region of interest" description="Disordered" evidence="4">
    <location>
        <begin position="1"/>
        <end position="24"/>
    </location>
</feature>
<keyword evidence="3" id="KW-0788">Thiol protease</keyword>
<evidence type="ECO:0000313" key="6">
    <source>
        <dbReference type="EMBL" id="KRR17612.1"/>
    </source>
</evidence>
<dbReference type="InterPro" id="IPR006473">
    <property type="entry name" value="Peptidase_C58_Yopt"/>
</dbReference>
<dbReference type="EMBL" id="LLYB01000118">
    <property type="protein sequence ID" value="KRR17612.1"/>
    <property type="molecule type" value="Genomic_DNA"/>
</dbReference>
<reference evidence="6 7" key="1">
    <citation type="submission" date="2014-03" db="EMBL/GenBank/DDBJ databases">
        <title>Bradyrhizobium valentinum sp. nov., isolated from effective nodules of Lupinus mariae-josephae, a lupine endemic of basic-lime soils in Eastern Spain.</title>
        <authorList>
            <person name="Duran D."/>
            <person name="Rey L."/>
            <person name="Navarro A."/>
            <person name="Busquets A."/>
            <person name="Imperial J."/>
            <person name="Ruiz-Argueso T."/>
        </authorList>
    </citation>
    <scope>NUCLEOTIDE SEQUENCE [LARGE SCALE GENOMIC DNA]</scope>
    <source>
        <strain evidence="6 7">CCBAU 23086</strain>
    </source>
</reference>
<dbReference type="GO" id="GO:0006508">
    <property type="term" value="P:proteolysis"/>
    <property type="evidence" value="ECO:0007669"/>
    <property type="project" value="UniProtKB-KW"/>
</dbReference>
<dbReference type="RefSeq" id="WP_057861977.1">
    <property type="nucleotide sequence ID" value="NZ_LLYB01000118.1"/>
</dbReference>
<dbReference type="OrthoDB" id="7300477at2"/>
<evidence type="ECO:0000259" key="5">
    <source>
        <dbReference type="Pfam" id="PF03543"/>
    </source>
</evidence>
<protein>
    <submittedName>
        <fullName evidence="6">Peptidase C58</fullName>
    </submittedName>
</protein>
<name>A0A0R3MCN7_9BRAD</name>
<dbReference type="InterPro" id="IPR038765">
    <property type="entry name" value="Papain-like_cys_pep_sf"/>
</dbReference>
<dbReference type="SUPFAM" id="SSF54001">
    <property type="entry name" value="Cysteine proteinases"/>
    <property type="match status" value="1"/>
</dbReference>
<evidence type="ECO:0000256" key="1">
    <source>
        <dbReference type="ARBA" id="ARBA00022670"/>
    </source>
</evidence>
<proteinExistence type="predicted"/>
<comment type="caution">
    <text evidence="6">The sequence shown here is derived from an EMBL/GenBank/DDBJ whole genome shotgun (WGS) entry which is preliminary data.</text>
</comment>
<evidence type="ECO:0000256" key="3">
    <source>
        <dbReference type="ARBA" id="ARBA00022807"/>
    </source>
</evidence>
<dbReference type="NCBIfam" id="TIGR01586">
    <property type="entry name" value="yopT_cys_prot"/>
    <property type="match status" value="1"/>
</dbReference>
<keyword evidence="1" id="KW-0645">Protease</keyword>
<dbReference type="GO" id="GO:0004197">
    <property type="term" value="F:cysteine-type endopeptidase activity"/>
    <property type="evidence" value="ECO:0007669"/>
    <property type="project" value="InterPro"/>
</dbReference>
<dbReference type="CDD" id="cd20497">
    <property type="entry name" value="C58_YopT-like"/>
    <property type="match status" value="1"/>
</dbReference>
<sequence length="261" mass="28532">MYDRISNLSTPPTQAVEPSQSVDSDSFMETVADLALRRSPLPGDLPDMGCCVSKPDVSESNNPSTSGPVRPNDPLFDYRVAELADANVDGICVGLAAEWLGNLQYSPRSRMTTLTPGSDGHDSAAVWQQRYQDIREDLRNEGAEPPQANSDAKYAMFQEAGLRPSHKEKVYSFDDPASISSMLGKLTADGSRYLLSLKFVEGGGHTVATSTFDGRTTLFDPNYGEFSVTSDQVDTLLQRLADRYIDPNGLYLESIATRKMS</sequence>
<feature type="domain" description="Peptidase C58 YopT-type" evidence="5">
    <location>
        <begin position="75"/>
        <end position="257"/>
    </location>
</feature>